<dbReference type="GO" id="GO:1990904">
    <property type="term" value="C:ribonucleoprotein complex"/>
    <property type="evidence" value="ECO:0007669"/>
    <property type="project" value="UniProtKB-KW"/>
</dbReference>
<evidence type="ECO:0000259" key="3">
    <source>
        <dbReference type="SMART" id="SM01403"/>
    </source>
</evidence>
<evidence type="ECO:0000313" key="4">
    <source>
        <dbReference type="Proteomes" id="UP000085678"/>
    </source>
</evidence>
<keyword evidence="1" id="KW-0689">Ribosomal protein</keyword>
<dbReference type="AlphaFoldDB" id="A0A1S3HSW0"/>
<dbReference type="OMA" id="IRVSECW"/>
<dbReference type="InParanoid" id="A0A1S3HSW0"/>
<dbReference type="GeneID" id="106157884"/>
<dbReference type="KEGG" id="lak:106157884"/>
<gene>
    <name evidence="5" type="primary">LOC106157884</name>
</gene>
<dbReference type="InterPro" id="IPR027487">
    <property type="entry name" value="Ribosomal_mL48"/>
</dbReference>
<reference evidence="5" key="1">
    <citation type="submission" date="2025-08" db="UniProtKB">
        <authorList>
            <consortium name="RefSeq"/>
        </authorList>
    </citation>
    <scope>IDENTIFICATION</scope>
    <source>
        <tissue evidence="5">Gonads</tissue>
    </source>
</reference>
<accession>A0A1S3HSW0</accession>
<protein>
    <submittedName>
        <fullName evidence="5">39S ribosomal protein L48, mitochondrial-like</fullName>
    </submittedName>
</protein>
<dbReference type="Pfam" id="PF00338">
    <property type="entry name" value="Ribosomal_S10"/>
    <property type="match status" value="1"/>
</dbReference>
<dbReference type="FunCoup" id="A0A1S3HSW0">
    <property type="interactions" value="439"/>
</dbReference>
<evidence type="ECO:0000313" key="5">
    <source>
        <dbReference type="RefSeq" id="XP_013389127.1"/>
    </source>
</evidence>
<dbReference type="SMART" id="SM01403">
    <property type="entry name" value="Ribosomal_S10"/>
    <property type="match status" value="1"/>
</dbReference>
<evidence type="ECO:0000256" key="2">
    <source>
        <dbReference type="ARBA" id="ARBA00023274"/>
    </source>
</evidence>
<keyword evidence="2" id="KW-0687">Ribonucleoprotein</keyword>
<feature type="domain" description="Small ribosomal subunit protein uS10" evidence="3">
    <location>
        <begin position="84"/>
        <end position="178"/>
    </location>
</feature>
<dbReference type="PANTHER" id="PTHR13473:SF0">
    <property type="entry name" value="LARGE RIBOSOMAL SUBUNIT PROTEIN ML48"/>
    <property type="match status" value="1"/>
</dbReference>
<proteinExistence type="predicted"/>
<evidence type="ECO:0000256" key="1">
    <source>
        <dbReference type="ARBA" id="ARBA00022980"/>
    </source>
</evidence>
<dbReference type="RefSeq" id="XP_013389127.1">
    <property type="nucleotide sequence ID" value="XM_013533673.1"/>
</dbReference>
<dbReference type="InterPro" id="IPR036838">
    <property type="entry name" value="Ribosomal_uS10_dom_sf"/>
</dbReference>
<dbReference type="GO" id="GO:0005761">
    <property type="term" value="C:mitochondrial ribosome"/>
    <property type="evidence" value="ECO:0007669"/>
    <property type="project" value="InterPro"/>
</dbReference>
<dbReference type="SUPFAM" id="SSF54999">
    <property type="entry name" value="Ribosomal protein S10"/>
    <property type="match status" value="1"/>
</dbReference>
<name>A0A1S3HSW0_LINAN</name>
<keyword evidence="4" id="KW-1185">Reference proteome</keyword>
<dbReference type="STRING" id="7574.A0A1S3HSW0"/>
<sequence length="223" mass="25486">MLTAAKLQSLWQLTCPVLKYSPRGLRAVFALRGAKCVQPLVPKVYTSCRFIHGSNKETQKLVEVEPPYLDQEIENLIPHYGELNIVMEGFDWVVLESFAAYALKKCTEFGHEAELIPVPLRKLKTTTLKDEDSKQDPSIILNKYNRTMQLQNVPAYEVPFICQVLARHIPEGVEFTVREPDPADDAYFYIPDTELEQLKAEVAAEHEEKKARKLAKIAEKQNE</sequence>
<dbReference type="InterPro" id="IPR027486">
    <property type="entry name" value="Ribosomal_uS10_dom"/>
</dbReference>
<dbReference type="OrthoDB" id="5984298at2759"/>
<organism evidence="4 5">
    <name type="scientific">Lingula anatina</name>
    <name type="common">Brachiopod</name>
    <name type="synonym">Lingula unguis</name>
    <dbReference type="NCBI Taxonomy" id="7574"/>
    <lineage>
        <taxon>Eukaryota</taxon>
        <taxon>Metazoa</taxon>
        <taxon>Spiralia</taxon>
        <taxon>Lophotrochozoa</taxon>
        <taxon>Brachiopoda</taxon>
        <taxon>Linguliformea</taxon>
        <taxon>Lingulata</taxon>
        <taxon>Lingulida</taxon>
        <taxon>Linguloidea</taxon>
        <taxon>Lingulidae</taxon>
        <taxon>Lingula</taxon>
    </lineage>
</organism>
<dbReference type="PANTHER" id="PTHR13473">
    <property type="entry name" value="MITOCHONDRIAL RIBOSOMAL PROTEIN L48"/>
    <property type="match status" value="1"/>
</dbReference>
<dbReference type="Proteomes" id="UP000085678">
    <property type="component" value="Unplaced"/>
</dbReference>